<dbReference type="Pfam" id="PF02001">
    <property type="entry name" value="DUF134"/>
    <property type="match status" value="1"/>
</dbReference>
<dbReference type="OrthoDB" id="280278at2"/>
<dbReference type="EMBL" id="QXXA01000017">
    <property type="protein sequence ID" value="NBI07997.1"/>
    <property type="molecule type" value="Genomic_DNA"/>
</dbReference>
<dbReference type="AlphaFoldDB" id="A0A845QYF5"/>
<dbReference type="PANTHER" id="PTHR37478:SF2">
    <property type="entry name" value="UPF0251 PROTEIN TK0562"/>
    <property type="match status" value="1"/>
</dbReference>
<dbReference type="Proteomes" id="UP000467132">
    <property type="component" value="Unassembled WGS sequence"/>
</dbReference>
<dbReference type="InterPro" id="IPR013324">
    <property type="entry name" value="RNA_pol_sigma_r3/r4-like"/>
</dbReference>
<name>A0A845QYF5_9CLOT</name>
<proteinExistence type="inferred from homology"/>
<comment type="similarity">
    <text evidence="1 2">Belongs to the UPF0251 family.</text>
</comment>
<protein>
    <recommendedName>
        <fullName evidence="2">UPF0251 protein D3Z33_14135</fullName>
    </recommendedName>
</protein>
<evidence type="ECO:0000256" key="2">
    <source>
        <dbReference type="HAMAP-Rule" id="MF_00674"/>
    </source>
</evidence>
<evidence type="ECO:0000256" key="1">
    <source>
        <dbReference type="ARBA" id="ARBA00009350"/>
    </source>
</evidence>
<dbReference type="HAMAP" id="MF_00674">
    <property type="entry name" value="UPF0251"/>
    <property type="match status" value="1"/>
</dbReference>
<dbReference type="SUPFAM" id="SSF88659">
    <property type="entry name" value="Sigma3 and sigma4 domains of RNA polymerase sigma factors"/>
    <property type="match status" value="1"/>
</dbReference>
<keyword evidence="4" id="KW-1185">Reference proteome</keyword>
<evidence type="ECO:0000313" key="3">
    <source>
        <dbReference type="EMBL" id="NBI07997.1"/>
    </source>
</evidence>
<comment type="caution">
    <text evidence="3">The sequence shown here is derived from an EMBL/GenBank/DDBJ whole genome shotgun (WGS) entry which is preliminary data.</text>
</comment>
<gene>
    <name evidence="3" type="ORF">D3Z33_14135</name>
</gene>
<dbReference type="InterPro" id="IPR002852">
    <property type="entry name" value="UPF0251"/>
</dbReference>
<organism evidence="3 4">
    <name type="scientific">Senegalia massiliensis</name>
    <dbReference type="NCBI Taxonomy" id="1720316"/>
    <lineage>
        <taxon>Bacteria</taxon>
        <taxon>Bacillati</taxon>
        <taxon>Bacillota</taxon>
        <taxon>Clostridia</taxon>
        <taxon>Eubacteriales</taxon>
        <taxon>Clostridiaceae</taxon>
        <taxon>Senegalia</taxon>
    </lineage>
</organism>
<sequence length="121" mass="13784">MPRPKKRRRVCSLPENKRFGPMGIGRIVKEVIIMSVDEYETIRLIDLNNFTQKECSEQMDIARTTVQGIYDKARKKLADSLINGKVIVIEGGNYNLCINSNKPCGKGCRKRELINKKEGDV</sequence>
<evidence type="ECO:0000313" key="4">
    <source>
        <dbReference type="Proteomes" id="UP000467132"/>
    </source>
</evidence>
<dbReference type="PANTHER" id="PTHR37478">
    <property type="match status" value="1"/>
</dbReference>
<dbReference type="RefSeq" id="WP_130806257.1">
    <property type="nucleotide sequence ID" value="NZ_LR130785.1"/>
</dbReference>
<accession>A0A845QYF5</accession>
<reference evidence="3 4" key="1">
    <citation type="submission" date="2018-08" db="EMBL/GenBank/DDBJ databases">
        <title>Murine metabolic-syndrome-specific gut microbial biobank.</title>
        <authorList>
            <person name="Liu C."/>
        </authorList>
    </citation>
    <scope>NUCLEOTIDE SEQUENCE [LARGE SCALE GENOMIC DNA]</scope>
    <source>
        <strain evidence="3 4">583</strain>
    </source>
</reference>